<evidence type="ECO:0000256" key="3">
    <source>
        <dbReference type="ARBA" id="ARBA00022723"/>
    </source>
</evidence>
<keyword evidence="2" id="KW-0949">S-adenosyl-L-methionine</keyword>
<dbReference type="EMBL" id="FMZV01000001">
    <property type="protein sequence ID" value="SDC09685.1"/>
    <property type="molecule type" value="Genomic_DNA"/>
</dbReference>
<dbReference type="STRING" id="639004.SAMN04488239_101198"/>
<proteinExistence type="predicted"/>
<dbReference type="GO" id="GO:0051536">
    <property type="term" value="F:iron-sulfur cluster binding"/>
    <property type="evidence" value="ECO:0007669"/>
    <property type="project" value="UniProtKB-KW"/>
</dbReference>
<evidence type="ECO:0000256" key="5">
    <source>
        <dbReference type="ARBA" id="ARBA00023014"/>
    </source>
</evidence>
<dbReference type="SUPFAM" id="SSF102114">
    <property type="entry name" value="Radical SAM enzymes"/>
    <property type="match status" value="1"/>
</dbReference>
<dbReference type="Pfam" id="PF04055">
    <property type="entry name" value="Radical_SAM"/>
    <property type="match status" value="1"/>
</dbReference>
<dbReference type="AlphaFoldDB" id="A0A1G6IUI5"/>
<keyword evidence="4" id="KW-0408">Iron</keyword>
<evidence type="ECO:0000256" key="2">
    <source>
        <dbReference type="ARBA" id="ARBA00022691"/>
    </source>
</evidence>
<dbReference type="InterPro" id="IPR007197">
    <property type="entry name" value="rSAM"/>
</dbReference>
<dbReference type="InterPro" id="IPR013785">
    <property type="entry name" value="Aldolase_TIM"/>
</dbReference>
<dbReference type="Gene3D" id="3.20.20.70">
    <property type="entry name" value="Aldolase class I"/>
    <property type="match status" value="1"/>
</dbReference>
<dbReference type="InterPro" id="IPR058240">
    <property type="entry name" value="rSAM_sf"/>
</dbReference>
<evidence type="ECO:0000313" key="7">
    <source>
        <dbReference type="EMBL" id="SDC09685.1"/>
    </source>
</evidence>
<dbReference type="OrthoDB" id="9810775at2"/>
<feature type="domain" description="Radical SAM core" evidence="6">
    <location>
        <begin position="40"/>
        <end position="185"/>
    </location>
</feature>
<name>A0A1G6IUI5_9RHOB</name>
<keyword evidence="3" id="KW-0479">Metal-binding</keyword>
<organism evidence="7 8">
    <name type="scientific">Ruegeria marina</name>
    <dbReference type="NCBI Taxonomy" id="639004"/>
    <lineage>
        <taxon>Bacteria</taxon>
        <taxon>Pseudomonadati</taxon>
        <taxon>Pseudomonadota</taxon>
        <taxon>Alphaproteobacteria</taxon>
        <taxon>Rhodobacterales</taxon>
        <taxon>Roseobacteraceae</taxon>
        <taxon>Ruegeria</taxon>
    </lineage>
</organism>
<keyword evidence="8" id="KW-1185">Reference proteome</keyword>
<protein>
    <submittedName>
        <fullName evidence="7">Radical SAM superfamily protein</fullName>
    </submittedName>
</protein>
<keyword evidence="5" id="KW-0411">Iron-sulfur</keyword>
<gene>
    <name evidence="7" type="ORF">SAMN04488239_101198</name>
</gene>
<comment type="cofactor">
    <cofactor evidence="1">
        <name>[4Fe-4S] cluster</name>
        <dbReference type="ChEBI" id="CHEBI:49883"/>
    </cofactor>
</comment>
<evidence type="ECO:0000256" key="4">
    <source>
        <dbReference type="ARBA" id="ARBA00023004"/>
    </source>
</evidence>
<dbReference type="PANTHER" id="PTHR11228:SF7">
    <property type="entry name" value="PQQA PEPTIDE CYCLASE"/>
    <property type="match status" value="1"/>
</dbReference>
<evidence type="ECO:0000313" key="8">
    <source>
        <dbReference type="Proteomes" id="UP000199628"/>
    </source>
</evidence>
<dbReference type="CDD" id="cd01335">
    <property type="entry name" value="Radical_SAM"/>
    <property type="match status" value="1"/>
</dbReference>
<dbReference type="GO" id="GO:0046872">
    <property type="term" value="F:metal ion binding"/>
    <property type="evidence" value="ECO:0007669"/>
    <property type="project" value="UniProtKB-KW"/>
</dbReference>
<evidence type="ECO:0000259" key="6">
    <source>
        <dbReference type="Pfam" id="PF04055"/>
    </source>
</evidence>
<reference evidence="8" key="1">
    <citation type="submission" date="2016-10" db="EMBL/GenBank/DDBJ databases">
        <authorList>
            <person name="Varghese N."/>
            <person name="Submissions S."/>
        </authorList>
    </citation>
    <scope>NUCLEOTIDE SEQUENCE [LARGE SCALE GENOMIC DNA]</scope>
    <source>
        <strain evidence="8">CGMCC 1.9108</strain>
    </source>
</reference>
<sequence>MKDQAYQTANIGKFQDRFVTAKGEERASVALSNPETLWFNTGTLCNIECANCYILSSPTNDALVYITADEVRGYLDQIAARRWPVREIGFTGGEPFMNPQILDMARAALDLGYEVLILTNAMRPMMRKRMREGVRALAAEFGQRLTLRVSVDHHTAALHDAERGAGSFARTLQGMQFLRDAGVRMTVAGRSVWNESEAEARAGYAAFYRQHGFNIDAQDHGQTVLFPEMDVTVEVPEITTACWDILGKHPDQVMCASSRMVVKRKGADRPVVLACTLLPYSPEFEMGETLEQAEASVHLNHPHCAKFCVLGGASCSA</sequence>
<dbReference type="RefSeq" id="WP_093026840.1">
    <property type="nucleotide sequence ID" value="NZ_FMZV01000001.1"/>
</dbReference>
<dbReference type="PANTHER" id="PTHR11228">
    <property type="entry name" value="RADICAL SAM DOMAIN PROTEIN"/>
    <property type="match status" value="1"/>
</dbReference>
<dbReference type="InterPro" id="IPR050377">
    <property type="entry name" value="Radical_SAM_PqqE_MftC-like"/>
</dbReference>
<dbReference type="Proteomes" id="UP000199628">
    <property type="component" value="Unassembled WGS sequence"/>
</dbReference>
<dbReference type="SFLD" id="SFLDG01067">
    <property type="entry name" value="SPASM/twitch_domain_containing"/>
    <property type="match status" value="1"/>
</dbReference>
<accession>A0A1G6IUI5</accession>
<dbReference type="SFLD" id="SFLDS00029">
    <property type="entry name" value="Radical_SAM"/>
    <property type="match status" value="1"/>
</dbReference>
<evidence type="ECO:0000256" key="1">
    <source>
        <dbReference type="ARBA" id="ARBA00001966"/>
    </source>
</evidence>
<dbReference type="GO" id="GO:0003824">
    <property type="term" value="F:catalytic activity"/>
    <property type="evidence" value="ECO:0007669"/>
    <property type="project" value="InterPro"/>
</dbReference>